<dbReference type="GO" id="GO:0015031">
    <property type="term" value="P:protein transport"/>
    <property type="evidence" value="ECO:0007669"/>
    <property type="project" value="TreeGrafter"/>
</dbReference>
<evidence type="ECO:0000259" key="3">
    <source>
        <dbReference type="Pfam" id="PF02752"/>
    </source>
</evidence>
<evidence type="ECO:0000259" key="2">
    <source>
        <dbReference type="Pfam" id="PF00339"/>
    </source>
</evidence>
<feature type="region of interest" description="Disordered" evidence="1">
    <location>
        <begin position="349"/>
        <end position="384"/>
    </location>
</feature>
<dbReference type="Pfam" id="PF00339">
    <property type="entry name" value="Arrestin_N"/>
    <property type="match status" value="1"/>
</dbReference>
<protein>
    <recommendedName>
        <fullName evidence="6">Arrestin-like N-terminal domain-containing protein</fullName>
    </recommendedName>
</protein>
<dbReference type="Proteomes" id="UP001234581">
    <property type="component" value="Unassembled WGS sequence"/>
</dbReference>
<dbReference type="AlphaFoldDB" id="A0AAD7UWV0"/>
<dbReference type="Pfam" id="PF02752">
    <property type="entry name" value="Arrestin_C"/>
    <property type="match status" value="1"/>
</dbReference>
<dbReference type="InterPro" id="IPR050357">
    <property type="entry name" value="Arrestin_domain-protein"/>
</dbReference>
<evidence type="ECO:0008006" key="6">
    <source>
        <dbReference type="Google" id="ProtNLM"/>
    </source>
</evidence>
<name>A0AAD7UWV0_9FUNG</name>
<feature type="domain" description="Arrestin C-terminal-like" evidence="3">
    <location>
        <begin position="192"/>
        <end position="350"/>
    </location>
</feature>
<dbReference type="Gene3D" id="2.60.40.640">
    <property type="match status" value="1"/>
</dbReference>
<sequence length="716" mass="81564">MKDIGIKHVEIVPAETVLDFMGRLQSSADDTPSTTATSSGGDIDYDTMSDGVTLKGEALFALSRPLKIRSMVVKLKGMSSTSFQGNILESPILPKLKQALFGKMTLPAGEHVIPFLLEIPNIYPPSLKTKRASIAYKIELSMAVGLQKKYVTAEHPIQIRRHQLFSSSFSSKSDTLLMEHRLYENTIPARFHYEIEAPQAISLEQAAIPVSIRYLCFATQKSVRRIRTQLKQIEMYSSDCKSVNRKLQSMGDHHHHHVVFPSNNNNSNRNHKRYIKRTIPALFHTVEAAMERSTWTRPLQIQHNMHRINVTPSLESPLISVCHELEITFQFEHQFEDIKAKIPIILASTPEQEKQQQQRRPSTTSSKLEWDEDEEEKEYDNNNPQGYYAEQQQLRQGVIKDRPLQIPHFRHILASSSSAVKHSLDEDRLGINNSRIGDCRRVPRKSPSASDLTSHHQHEPKYGDHEHEYDQEVYQSHHQMQLPIKHKQRRKHSLQPINVDLANCTYSNNHPTKASTTMKQTTTKNKNRMQLGEDHMTLHTRPPSMVYSNAPGLPAATELRPQEATPTSLLEESFISDVDDHFKRGDRSPDLATIASSTLLSSPRTVVFTTTTTTTTPDQKAFLNTTMDNEKEEEEDSNKENKGGRHKSFGMPAPPPPPQTPLPPIPLDIVVAKQKEGHHRHGKKNSTFSRTRQRQYDDDRRKTKLYIEDSDEEAVV</sequence>
<dbReference type="InterPro" id="IPR011021">
    <property type="entry name" value="Arrestin-like_N"/>
</dbReference>
<dbReference type="EMBL" id="JARTCD010000061">
    <property type="protein sequence ID" value="KAJ8654421.1"/>
    <property type="molecule type" value="Genomic_DNA"/>
</dbReference>
<keyword evidence="5" id="KW-1185">Reference proteome</keyword>
<feature type="compositionally biased region" description="Basic and acidic residues" evidence="1">
    <location>
        <begin position="694"/>
        <end position="707"/>
    </location>
</feature>
<dbReference type="GO" id="GO:0005737">
    <property type="term" value="C:cytoplasm"/>
    <property type="evidence" value="ECO:0007669"/>
    <property type="project" value="TreeGrafter"/>
</dbReference>
<gene>
    <name evidence="4" type="ORF">O0I10_009862</name>
</gene>
<dbReference type="SUPFAM" id="SSF81296">
    <property type="entry name" value="E set domains"/>
    <property type="match status" value="1"/>
</dbReference>
<feature type="region of interest" description="Disordered" evidence="1">
    <location>
        <begin position="610"/>
        <end position="716"/>
    </location>
</feature>
<dbReference type="InterPro" id="IPR014756">
    <property type="entry name" value="Ig_E-set"/>
</dbReference>
<accession>A0AAD7UWV0</accession>
<proteinExistence type="predicted"/>
<feature type="region of interest" description="Disordered" evidence="1">
    <location>
        <begin position="436"/>
        <end position="464"/>
    </location>
</feature>
<dbReference type="InterPro" id="IPR011022">
    <property type="entry name" value="Arrestin_C-like"/>
</dbReference>
<evidence type="ECO:0000256" key="1">
    <source>
        <dbReference type="SAM" id="MobiDB-lite"/>
    </source>
</evidence>
<feature type="domain" description="Arrestin-like N-terminal" evidence="2">
    <location>
        <begin position="102"/>
        <end position="143"/>
    </location>
</feature>
<dbReference type="PANTHER" id="PTHR11188">
    <property type="entry name" value="ARRESTIN DOMAIN CONTAINING PROTEIN"/>
    <property type="match status" value="1"/>
</dbReference>
<feature type="compositionally biased region" description="Pro residues" evidence="1">
    <location>
        <begin position="652"/>
        <end position="666"/>
    </location>
</feature>
<comment type="caution">
    <text evidence="4">The sequence shown here is derived from an EMBL/GenBank/DDBJ whole genome shotgun (WGS) entry which is preliminary data.</text>
</comment>
<reference evidence="4 5" key="1">
    <citation type="submission" date="2023-03" db="EMBL/GenBank/DDBJ databases">
        <title>Genome sequence of Lichtheimia ornata CBS 291.66.</title>
        <authorList>
            <person name="Mohabir J.T."/>
            <person name="Shea T.P."/>
            <person name="Kurbessoian T."/>
            <person name="Berby B."/>
            <person name="Fontaine J."/>
            <person name="Livny J."/>
            <person name="Gnirke A."/>
            <person name="Stajich J.E."/>
            <person name="Cuomo C.A."/>
        </authorList>
    </citation>
    <scope>NUCLEOTIDE SEQUENCE [LARGE SCALE GENOMIC DNA]</scope>
    <source>
        <strain evidence="4">CBS 291.66</strain>
    </source>
</reference>
<dbReference type="GeneID" id="83217267"/>
<dbReference type="PANTHER" id="PTHR11188:SF17">
    <property type="entry name" value="FI21816P1"/>
    <property type="match status" value="1"/>
</dbReference>
<feature type="compositionally biased region" description="Basic and acidic residues" evidence="1">
    <location>
        <begin position="453"/>
        <end position="464"/>
    </location>
</feature>
<evidence type="ECO:0000313" key="4">
    <source>
        <dbReference type="EMBL" id="KAJ8654421.1"/>
    </source>
</evidence>
<dbReference type="RefSeq" id="XP_058339335.1">
    <property type="nucleotide sequence ID" value="XM_058489848.1"/>
</dbReference>
<dbReference type="InterPro" id="IPR014752">
    <property type="entry name" value="Arrestin-like_C"/>
</dbReference>
<evidence type="ECO:0000313" key="5">
    <source>
        <dbReference type="Proteomes" id="UP001234581"/>
    </source>
</evidence>
<organism evidence="4 5">
    <name type="scientific">Lichtheimia ornata</name>
    <dbReference type="NCBI Taxonomy" id="688661"/>
    <lineage>
        <taxon>Eukaryota</taxon>
        <taxon>Fungi</taxon>
        <taxon>Fungi incertae sedis</taxon>
        <taxon>Mucoromycota</taxon>
        <taxon>Mucoromycotina</taxon>
        <taxon>Mucoromycetes</taxon>
        <taxon>Mucorales</taxon>
        <taxon>Lichtheimiaceae</taxon>
        <taxon>Lichtheimia</taxon>
    </lineage>
</organism>